<feature type="transmembrane region" description="Helical" evidence="9">
    <location>
        <begin position="298"/>
        <end position="320"/>
    </location>
</feature>
<feature type="transmembrane region" description="Helical" evidence="9">
    <location>
        <begin position="33"/>
        <end position="55"/>
    </location>
</feature>
<name>A0ABW5PRI9_9BACI</name>
<keyword evidence="4 8" id="KW-1003">Cell membrane</keyword>
<organism evidence="10 11">
    <name type="scientific">Terrilactibacillus laevilacticus</name>
    <dbReference type="NCBI Taxonomy" id="1380157"/>
    <lineage>
        <taxon>Bacteria</taxon>
        <taxon>Bacillati</taxon>
        <taxon>Bacillota</taxon>
        <taxon>Bacilli</taxon>
        <taxon>Bacillales</taxon>
        <taxon>Bacillaceae</taxon>
        <taxon>Terrilactibacillus</taxon>
    </lineage>
</organism>
<reference evidence="11" key="1">
    <citation type="journal article" date="2019" name="Int. J. Syst. Evol. Microbiol.">
        <title>The Global Catalogue of Microorganisms (GCM) 10K type strain sequencing project: providing services to taxonomists for standard genome sequencing and annotation.</title>
        <authorList>
            <consortium name="The Broad Institute Genomics Platform"/>
            <consortium name="The Broad Institute Genome Sequencing Center for Infectious Disease"/>
            <person name="Wu L."/>
            <person name="Ma J."/>
        </authorList>
    </citation>
    <scope>NUCLEOTIDE SEQUENCE [LARGE SCALE GENOMIC DNA]</scope>
    <source>
        <strain evidence="11">TISTR 2241</strain>
    </source>
</reference>
<proteinExistence type="inferred from homology"/>
<feature type="transmembrane region" description="Helical" evidence="9">
    <location>
        <begin position="61"/>
        <end position="82"/>
    </location>
</feature>
<comment type="subcellular location">
    <subcellularLocation>
        <location evidence="1 8">Cell membrane</location>
        <topology evidence="1 8">Multi-pass membrane protein</topology>
    </subcellularLocation>
</comment>
<feature type="transmembrane region" description="Helical" evidence="9">
    <location>
        <begin position="388"/>
        <end position="415"/>
    </location>
</feature>
<comment type="similarity">
    <text evidence="2 8">Belongs to the nucleobase:cation symporter-2 (NCS2) (TC 2.A.40) family. Azg-like subfamily.</text>
</comment>
<evidence type="ECO:0000256" key="9">
    <source>
        <dbReference type="SAM" id="Phobius"/>
    </source>
</evidence>
<evidence type="ECO:0000313" key="10">
    <source>
        <dbReference type="EMBL" id="MFD2617515.1"/>
    </source>
</evidence>
<evidence type="ECO:0000256" key="4">
    <source>
        <dbReference type="ARBA" id="ARBA00022475"/>
    </source>
</evidence>
<evidence type="ECO:0000256" key="6">
    <source>
        <dbReference type="ARBA" id="ARBA00022989"/>
    </source>
</evidence>
<accession>A0ABW5PRI9</accession>
<feature type="transmembrane region" description="Helical" evidence="9">
    <location>
        <begin position="149"/>
        <end position="170"/>
    </location>
</feature>
<dbReference type="Pfam" id="PF00860">
    <property type="entry name" value="Xan_ur_permease"/>
    <property type="match status" value="1"/>
</dbReference>
<keyword evidence="5 8" id="KW-0812">Transmembrane</keyword>
<dbReference type="InterPro" id="IPR006043">
    <property type="entry name" value="NCS2"/>
</dbReference>
<evidence type="ECO:0000256" key="1">
    <source>
        <dbReference type="ARBA" id="ARBA00004651"/>
    </source>
</evidence>
<feature type="transmembrane region" description="Helical" evidence="9">
    <location>
        <begin position="182"/>
        <end position="200"/>
    </location>
</feature>
<keyword evidence="3 8" id="KW-0813">Transport</keyword>
<evidence type="ECO:0000256" key="5">
    <source>
        <dbReference type="ARBA" id="ARBA00022692"/>
    </source>
</evidence>
<dbReference type="EMBL" id="JBHUMR010000012">
    <property type="protein sequence ID" value="MFD2617515.1"/>
    <property type="molecule type" value="Genomic_DNA"/>
</dbReference>
<keyword evidence="7 8" id="KW-0472">Membrane</keyword>
<evidence type="ECO:0000313" key="11">
    <source>
        <dbReference type="Proteomes" id="UP001597458"/>
    </source>
</evidence>
<gene>
    <name evidence="10" type="ORF">ACFSTF_09390</name>
</gene>
<comment type="caution">
    <text evidence="10">The sequence shown here is derived from an EMBL/GenBank/DDBJ whole genome shotgun (WGS) entry which is preliminary data.</text>
</comment>
<dbReference type="RefSeq" id="WP_141191183.1">
    <property type="nucleotide sequence ID" value="NZ_JBHUMR010000012.1"/>
</dbReference>
<feature type="transmembrane region" description="Helical" evidence="9">
    <location>
        <begin position="94"/>
        <end position="111"/>
    </location>
</feature>
<dbReference type="InterPro" id="IPR045018">
    <property type="entry name" value="Azg-like"/>
</dbReference>
<dbReference type="PANTHER" id="PTHR43337">
    <property type="entry name" value="XANTHINE/URACIL PERMEASE C887.17-RELATED"/>
    <property type="match status" value="1"/>
</dbReference>
<feature type="transmembrane region" description="Helical" evidence="9">
    <location>
        <begin position="332"/>
        <end position="349"/>
    </location>
</feature>
<evidence type="ECO:0000256" key="2">
    <source>
        <dbReference type="ARBA" id="ARBA00005697"/>
    </source>
</evidence>
<dbReference type="PIRSF" id="PIRSF005353">
    <property type="entry name" value="PbuG"/>
    <property type="match status" value="1"/>
</dbReference>
<feature type="transmembrane region" description="Helical" evidence="9">
    <location>
        <begin position="207"/>
        <end position="225"/>
    </location>
</feature>
<evidence type="ECO:0000256" key="3">
    <source>
        <dbReference type="ARBA" id="ARBA00022448"/>
    </source>
</evidence>
<feature type="transmembrane region" description="Helical" evidence="9">
    <location>
        <begin position="356"/>
        <end position="376"/>
    </location>
</feature>
<evidence type="ECO:0000256" key="8">
    <source>
        <dbReference type="PIRNR" id="PIRNR005353"/>
    </source>
</evidence>
<dbReference type="InterPro" id="IPR026033">
    <property type="entry name" value="Azg-like_bact_archaea"/>
</dbReference>
<keyword evidence="11" id="KW-1185">Reference proteome</keyword>
<feature type="transmembrane region" description="Helical" evidence="9">
    <location>
        <begin position="427"/>
        <end position="444"/>
    </location>
</feature>
<feature type="transmembrane region" description="Helical" evidence="9">
    <location>
        <begin position="256"/>
        <end position="278"/>
    </location>
</feature>
<dbReference type="PANTHER" id="PTHR43337:SF1">
    <property type="entry name" value="XANTHINE_URACIL PERMEASE C887.17-RELATED"/>
    <property type="match status" value="1"/>
</dbReference>
<sequence length="445" mass="47005">MENLQVSEDIQREGFLDRYFNLRKLNTNLRTEIIAGLTTFITMSYIIIVNPNIIAQSGMPIGAVMVATILISALSSILMGLYANLPFGMAPGMGGNAFFAVTIVAGGLATWQTALGMVFIAGVAFLILTLFGIREAIVNSIPKSLKISIGAAVGMFIALLGFSQSGIIVVNAQKSGLTLGDINSVNVLLSLIGVIVILGLMVRKVKVAILIGIAIVTLLGIPFGITKVPHSLIQLPPNPSSIIFQVDWLSALKLSFFPLMFSFFAGEFFSTLGTVLGVSGKAGLLDKNGNLPNIQKPFLVDSIATIGGGLMGVTTVATYVESASGVEAGGRTGLTSISVGFFFLISLLLTPLFLMVPGIATAPALIVIGLSMLSTLKELEYDKLDELAPAFIMLLITGFSNNLADGIVFGVLTYITTKLIAGKIKEIPIGLYFLAIPLVYYLTLA</sequence>
<feature type="transmembrane region" description="Helical" evidence="9">
    <location>
        <begin position="117"/>
        <end position="137"/>
    </location>
</feature>
<keyword evidence="6 8" id="KW-1133">Transmembrane helix</keyword>
<dbReference type="Proteomes" id="UP001597458">
    <property type="component" value="Unassembled WGS sequence"/>
</dbReference>
<evidence type="ECO:0000256" key="7">
    <source>
        <dbReference type="ARBA" id="ARBA00023136"/>
    </source>
</evidence>
<protein>
    <submittedName>
        <fullName evidence="10">NCS2 family permease</fullName>
    </submittedName>
</protein>